<proteinExistence type="predicted"/>
<dbReference type="InterPro" id="IPR035979">
    <property type="entry name" value="RBD_domain_sf"/>
</dbReference>
<feature type="region of interest" description="Disordered" evidence="1">
    <location>
        <begin position="1"/>
        <end position="143"/>
    </location>
</feature>
<dbReference type="AlphaFoldDB" id="A0A9P6LAA3"/>
<dbReference type="GO" id="GO:0003723">
    <property type="term" value="F:RNA binding"/>
    <property type="evidence" value="ECO:0007669"/>
    <property type="project" value="InterPro"/>
</dbReference>
<reference evidence="3" key="2">
    <citation type="submission" date="2020-11" db="EMBL/GenBank/DDBJ databases">
        <authorList>
            <consortium name="DOE Joint Genome Institute"/>
            <person name="Kuo A."/>
            <person name="Miyauchi S."/>
            <person name="Kiss E."/>
            <person name="Drula E."/>
            <person name="Kohler A."/>
            <person name="Sanchez-Garcia M."/>
            <person name="Andreopoulos B."/>
            <person name="Barry K.W."/>
            <person name="Bonito G."/>
            <person name="Buee M."/>
            <person name="Carver A."/>
            <person name="Chen C."/>
            <person name="Cichocki N."/>
            <person name="Clum A."/>
            <person name="Culley D."/>
            <person name="Crous P.W."/>
            <person name="Fauchery L."/>
            <person name="Girlanda M."/>
            <person name="Hayes R."/>
            <person name="Keri Z."/>
            <person name="Labutti K."/>
            <person name="Lipzen A."/>
            <person name="Lombard V."/>
            <person name="Magnuson J."/>
            <person name="Maillard F."/>
            <person name="Morin E."/>
            <person name="Murat C."/>
            <person name="Nolan M."/>
            <person name="Ohm R."/>
            <person name="Pangilinan J."/>
            <person name="Pereira M."/>
            <person name="Perotto S."/>
            <person name="Peter M."/>
            <person name="Riley R."/>
            <person name="Sitrit Y."/>
            <person name="Stielow B."/>
            <person name="Szollosi G."/>
            <person name="Zifcakova L."/>
            <person name="Stursova M."/>
            <person name="Spatafora J.W."/>
            <person name="Tedersoo L."/>
            <person name="Vaario L.-M."/>
            <person name="Yamada A."/>
            <person name="Yan M."/>
            <person name="Wang P."/>
            <person name="Xu J."/>
            <person name="Bruns T."/>
            <person name="Baldrian P."/>
            <person name="Vilgalys R."/>
            <person name="Henrissat B."/>
            <person name="Grigoriev I.V."/>
            <person name="Hibbett D."/>
            <person name="Nagy L.G."/>
            <person name="Martin F.M."/>
        </authorList>
    </citation>
    <scope>NUCLEOTIDE SEQUENCE</scope>
    <source>
        <strain evidence="3">UH-Tt-Lm1</strain>
    </source>
</reference>
<dbReference type="Pfam" id="PF00076">
    <property type="entry name" value="RRM_1"/>
    <property type="match status" value="1"/>
</dbReference>
<evidence type="ECO:0000256" key="1">
    <source>
        <dbReference type="SAM" id="MobiDB-lite"/>
    </source>
</evidence>
<evidence type="ECO:0000313" key="4">
    <source>
        <dbReference type="Proteomes" id="UP000736335"/>
    </source>
</evidence>
<organism evidence="3 4">
    <name type="scientific">Thelephora terrestris</name>
    <dbReference type="NCBI Taxonomy" id="56493"/>
    <lineage>
        <taxon>Eukaryota</taxon>
        <taxon>Fungi</taxon>
        <taxon>Dikarya</taxon>
        <taxon>Basidiomycota</taxon>
        <taxon>Agaricomycotina</taxon>
        <taxon>Agaricomycetes</taxon>
        <taxon>Thelephorales</taxon>
        <taxon>Thelephoraceae</taxon>
        <taxon>Thelephora</taxon>
    </lineage>
</organism>
<reference evidence="3" key="1">
    <citation type="journal article" date="2020" name="Nat. Commun.">
        <title>Large-scale genome sequencing of mycorrhizal fungi provides insights into the early evolution of symbiotic traits.</title>
        <authorList>
            <person name="Miyauchi S."/>
            <person name="Kiss E."/>
            <person name="Kuo A."/>
            <person name="Drula E."/>
            <person name="Kohler A."/>
            <person name="Sanchez-Garcia M."/>
            <person name="Morin E."/>
            <person name="Andreopoulos B."/>
            <person name="Barry K.W."/>
            <person name="Bonito G."/>
            <person name="Buee M."/>
            <person name="Carver A."/>
            <person name="Chen C."/>
            <person name="Cichocki N."/>
            <person name="Clum A."/>
            <person name="Culley D."/>
            <person name="Crous P.W."/>
            <person name="Fauchery L."/>
            <person name="Girlanda M."/>
            <person name="Hayes R.D."/>
            <person name="Keri Z."/>
            <person name="LaButti K."/>
            <person name="Lipzen A."/>
            <person name="Lombard V."/>
            <person name="Magnuson J."/>
            <person name="Maillard F."/>
            <person name="Murat C."/>
            <person name="Nolan M."/>
            <person name="Ohm R.A."/>
            <person name="Pangilinan J."/>
            <person name="Pereira M.F."/>
            <person name="Perotto S."/>
            <person name="Peter M."/>
            <person name="Pfister S."/>
            <person name="Riley R."/>
            <person name="Sitrit Y."/>
            <person name="Stielow J.B."/>
            <person name="Szollosi G."/>
            <person name="Zifcakova L."/>
            <person name="Stursova M."/>
            <person name="Spatafora J.W."/>
            <person name="Tedersoo L."/>
            <person name="Vaario L.M."/>
            <person name="Yamada A."/>
            <person name="Yan M."/>
            <person name="Wang P."/>
            <person name="Xu J."/>
            <person name="Bruns T."/>
            <person name="Baldrian P."/>
            <person name="Vilgalys R."/>
            <person name="Dunand C."/>
            <person name="Henrissat B."/>
            <person name="Grigoriev I.V."/>
            <person name="Hibbett D."/>
            <person name="Nagy L.G."/>
            <person name="Martin F.M."/>
        </authorList>
    </citation>
    <scope>NUCLEOTIDE SEQUENCE</scope>
    <source>
        <strain evidence="3">UH-Tt-Lm1</strain>
    </source>
</reference>
<accession>A0A9P6LAA3</accession>
<keyword evidence="4" id="KW-1185">Reference proteome</keyword>
<feature type="compositionally biased region" description="Basic and acidic residues" evidence="1">
    <location>
        <begin position="42"/>
        <end position="51"/>
    </location>
</feature>
<dbReference type="Gene3D" id="3.30.70.330">
    <property type="match status" value="1"/>
</dbReference>
<dbReference type="EMBL" id="WIUZ02000003">
    <property type="protein sequence ID" value="KAF9789121.1"/>
    <property type="molecule type" value="Genomic_DNA"/>
</dbReference>
<evidence type="ECO:0000259" key="2">
    <source>
        <dbReference type="Pfam" id="PF00076"/>
    </source>
</evidence>
<dbReference type="InterPro" id="IPR012677">
    <property type="entry name" value="Nucleotide-bd_a/b_plait_sf"/>
</dbReference>
<feature type="compositionally biased region" description="Polar residues" evidence="1">
    <location>
        <begin position="10"/>
        <end position="23"/>
    </location>
</feature>
<dbReference type="Proteomes" id="UP000736335">
    <property type="component" value="Unassembled WGS sequence"/>
</dbReference>
<feature type="domain" description="RRM" evidence="2">
    <location>
        <begin position="153"/>
        <end position="184"/>
    </location>
</feature>
<protein>
    <recommendedName>
        <fullName evidence="2">RRM domain-containing protein</fullName>
    </recommendedName>
</protein>
<comment type="caution">
    <text evidence="3">The sequence shown here is derived from an EMBL/GenBank/DDBJ whole genome shotgun (WGS) entry which is preliminary data.</text>
</comment>
<evidence type="ECO:0000313" key="3">
    <source>
        <dbReference type="EMBL" id="KAF9789121.1"/>
    </source>
</evidence>
<sequence length="188" mass="21013">MKRRRLEADPSTSDVSRLSPSSSEKGKKLKPPNDGADGKSLQTDKDFEEYQKVMQPRTVKGPSWANEEQLRPQTTGKRVGVKDDHIDANPAPSQQALSDLDWMRQRMANSTVEEPDTATHLSDPPTKTKIETHQPEASSSDPARDTILQTARLFFRNLAYSCTVQDLTELFKPFGEISQIALSTLSTR</sequence>
<dbReference type="OrthoDB" id="439639at2759"/>
<name>A0A9P6LAA3_9AGAM</name>
<dbReference type="InterPro" id="IPR000504">
    <property type="entry name" value="RRM_dom"/>
</dbReference>
<gene>
    <name evidence="3" type="ORF">BJ322DRAFT_522590</name>
</gene>
<dbReference type="SUPFAM" id="SSF54928">
    <property type="entry name" value="RNA-binding domain, RBD"/>
    <property type="match status" value="1"/>
</dbReference>